<evidence type="ECO:0000259" key="2">
    <source>
        <dbReference type="Pfam" id="PF12657"/>
    </source>
</evidence>
<feature type="domain" description="Transcription factor IIIC 90kDa subunit N-terminal" evidence="2">
    <location>
        <begin position="438"/>
        <end position="672"/>
    </location>
</feature>
<evidence type="ECO:0000313" key="4">
    <source>
        <dbReference type="Proteomes" id="UP000035740"/>
    </source>
</evidence>
<dbReference type="InterPro" id="IPR044230">
    <property type="entry name" value="GTF3C4"/>
</dbReference>
<dbReference type="InterPro" id="IPR015943">
    <property type="entry name" value="WD40/YVTN_repeat-like_dom_sf"/>
</dbReference>
<dbReference type="GO" id="GO:0004402">
    <property type="term" value="F:histone acetyltransferase activity"/>
    <property type="evidence" value="ECO:0007669"/>
    <property type="project" value="InterPro"/>
</dbReference>
<protein>
    <recommendedName>
        <fullName evidence="2">Transcription factor IIIC 90kDa subunit N-terminal domain-containing protein</fullName>
    </recommendedName>
</protein>
<dbReference type="KEGG" id="bvg:104883335"/>
<name>A0A0J8B8K2_BETVV</name>
<dbReference type="GO" id="GO:0000127">
    <property type="term" value="C:transcription factor TFIIIC complex"/>
    <property type="evidence" value="ECO:0007669"/>
    <property type="project" value="InterPro"/>
</dbReference>
<dbReference type="Gramene" id="KMS96303">
    <property type="protein sequence ID" value="KMS96303"/>
    <property type="gene ID" value="BVRB_000170"/>
</dbReference>
<dbReference type="GO" id="GO:0006384">
    <property type="term" value="P:transcription initiation at RNA polymerase III promoter"/>
    <property type="evidence" value="ECO:0007669"/>
    <property type="project" value="InterPro"/>
</dbReference>
<dbReference type="eggNOG" id="ENOG502R0R4">
    <property type="taxonomic scope" value="Eukaryota"/>
</dbReference>
<keyword evidence="4" id="KW-1185">Reference proteome</keyword>
<organism evidence="3 4">
    <name type="scientific">Beta vulgaris subsp. vulgaris</name>
    <name type="common">Beet</name>
    <dbReference type="NCBI Taxonomy" id="3555"/>
    <lineage>
        <taxon>Eukaryota</taxon>
        <taxon>Viridiplantae</taxon>
        <taxon>Streptophyta</taxon>
        <taxon>Embryophyta</taxon>
        <taxon>Tracheophyta</taxon>
        <taxon>Spermatophyta</taxon>
        <taxon>Magnoliopsida</taxon>
        <taxon>eudicotyledons</taxon>
        <taxon>Gunneridae</taxon>
        <taxon>Pentapetalae</taxon>
        <taxon>Caryophyllales</taxon>
        <taxon>Chenopodiaceae</taxon>
        <taxon>Betoideae</taxon>
        <taxon>Beta</taxon>
    </lineage>
</organism>
<reference evidence="3 4" key="1">
    <citation type="journal article" date="2014" name="Nature">
        <title>The genome of the recently domesticated crop plant sugar beet (Beta vulgaris).</title>
        <authorList>
            <person name="Dohm J.C."/>
            <person name="Minoche A.E."/>
            <person name="Holtgrawe D."/>
            <person name="Capella-Gutierrez S."/>
            <person name="Zakrzewski F."/>
            <person name="Tafer H."/>
            <person name="Rupp O."/>
            <person name="Sorensen T.R."/>
            <person name="Stracke R."/>
            <person name="Reinhardt R."/>
            <person name="Goesmann A."/>
            <person name="Kraft T."/>
            <person name="Schulz B."/>
            <person name="Stadler P.F."/>
            <person name="Schmidt T."/>
            <person name="Gabaldon T."/>
            <person name="Lehrach H."/>
            <person name="Weisshaar B."/>
            <person name="Himmelbauer H."/>
        </authorList>
    </citation>
    <scope>NUCLEOTIDE SEQUENCE [LARGE SCALE GENOMIC DNA]</scope>
    <source>
        <tissue evidence="3">Taproot</tissue>
    </source>
</reference>
<dbReference type="AlphaFoldDB" id="A0A0J8B8K2"/>
<gene>
    <name evidence="3" type="ORF">BVRB_000170</name>
</gene>
<dbReference type="SUPFAM" id="SSF50978">
    <property type="entry name" value="WD40 repeat-like"/>
    <property type="match status" value="1"/>
</dbReference>
<feature type="domain" description="Transcription factor IIIC 90kDa subunit N-terminal" evidence="2">
    <location>
        <begin position="24"/>
        <end position="151"/>
    </location>
</feature>
<dbReference type="PANTHER" id="PTHR15496:SF2">
    <property type="entry name" value="GENERAL TRANSCRIPTION FACTOR 3C POLYPEPTIDE 4"/>
    <property type="match status" value="1"/>
</dbReference>
<dbReference type="OrthoDB" id="6021743at2759"/>
<dbReference type="PANTHER" id="PTHR15496">
    <property type="entry name" value="GENERAL TRANSCRIPTION FACTOR 3C POLYPEPTIDE 4 FAMILY"/>
    <property type="match status" value="1"/>
</dbReference>
<dbReference type="Gene3D" id="2.130.10.10">
    <property type="entry name" value="YVTN repeat-like/Quinoprotein amine dehydrogenase"/>
    <property type="match status" value="2"/>
</dbReference>
<dbReference type="Pfam" id="PF12657">
    <property type="entry name" value="TFIIIC_delta"/>
    <property type="match status" value="2"/>
</dbReference>
<proteinExistence type="predicted"/>
<dbReference type="SUPFAM" id="SSF69322">
    <property type="entry name" value="Tricorn protease domain 2"/>
    <property type="match status" value="1"/>
</dbReference>
<dbReference type="EMBL" id="KQ090393">
    <property type="protein sequence ID" value="KMS96303.1"/>
    <property type="molecule type" value="Genomic_DNA"/>
</dbReference>
<dbReference type="Proteomes" id="UP000035740">
    <property type="component" value="Unassembled WGS sequence"/>
</dbReference>
<evidence type="ECO:0000256" key="1">
    <source>
        <dbReference type="PROSITE-ProRule" id="PRU00221"/>
    </source>
</evidence>
<dbReference type="PROSITE" id="PS50082">
    <property type="entry name" value="WD_REPEATS_2"/>
    <property type="match status" value="1"/>
</dbReference>
<sequence>MSPATPFQVASLVTPPSFPNAVVWSDDNLIAVATGDIVTILNPENPQSPRGVITLTPGKPFPVGVIDKTDLFSGCLLPTRLSRDRQPCVRSLSWSPVGFTPHNGCLLAVCSAEGSVKVYRQPYCEFQAEWVEVLDISEMLHVYLSKINYDEPEAPSGVFDDSCGQRTNDYTAAGKINSTSRKQYKRKRDLDLDYPGDIDATNADSLSGMVKAVAESVVFSSTMQEGSSVEVFKMDGGHNVWVAGRLQRLEGPMALVHFHEIDSNGEPQWLKMDSVSNVHNKLNNSGVPATDREYNFPNIRPSMDVGRLPEQILFPKCSEVGEILEVGQLVEAWSRDRWLEGVFAGFTNGGPLVKFSGDAEAVVLNSSHVRLAPLWIAEQKSWKVTFVRLHEQESPEVVMKIPENVNHSSQMGLSDEDRMTFSKRTLKNCTKNLLTARQYASRSSMLASLVVAWSSQLQMSAKDPENFYDCYCLLAVGTKSGSISIWKIHRSACYSVEHCDDPVNTTFTGVIQAHDAWVTALSWGFLASDSSPQVLLASGCCDGSVRIWSAYICDLKKLTDAEQNPFFLLNEVSAGDNILVSALSLYVPAQSPRKILLAVGKGSGSFQLWTCNIKVKSANKVGSYDAHVQAVTGLAWAFDGRCLYSCSQDNSLHGWIYHKGSVSEVSVPSNSLGTRSFSDLPSVSDSCYGVAISPGNLALAVARRFDAGQLDNMYQKRTQRAAVEFFWIGGQQVNFPSSLSLERDVEGCSGFTKEELGYWGSKLLWGLKQYECPNKHLVLWDIVAALSAFKPCAPRFIKHIILQWLKLLLEDILDPPIKEILPDMQKYMSNISSRQLHLLNIFCRRVIASSGYESVKAFAKPAKLVELYGEDEQQWMAMMLNCEKELRERLLGLSLSTVLRRISGSATKTEFGLWNPVGISLMVKWVIQNQDHVSHQLRLLVSEIEGIGARLQNVSDYSAEEELCSICSASVPFESPEIASCKGSEQEAIQKHKLTRCAVSMKVCPLTTLWFCMCCRRHASKLPPHQLFTMNKYPSDFPSFIKPVINNLLPCPLCPFCGISLQRLQPDFLLSLSPV</sequence>
<evidence type="ECO:0000313" key="3">
    <source>
        <dbReference type="EMBL" id="KMS96303.1"/>
    </source>
</evidence>
<dbReference type="InterPro" id="IPR024761">
    <property type="entry name" value="TFIIIC_delta_N"/>
</dbReference>
<dbReference type="OMA" id="LFEPCIM"/>
<dbReference type="SMART" id="SM00320">
    <property type="entry name" value="WD40"/>
    <property type="match status" value="5"/>
</dbReference>
<dbReference type="InterPro" id="IPR001680">
    <property type="entry name" value="WD40_rpt"/>
</dbReference>
<accession>A0A0J8B8K2</accession>
<feature type="repeat" description="WD" evidence="1">
    <location>
        <begin position="624"/>
        <end position="655"/>
    </location>
</feature>
<keyword evidence="1" id="KW-0853">WD repeat</keyword>
<dbReference type="InterPro" id="IPR036322">
    <property type="entry name" value="WD40_repeat_dom_sf"/>
</dbReference>